<dbReference type="EMBL" id="VIIS01002111">
    <property type="protein sequence ID" value="KAF0288495.1"/>
    <property type="molecule type" value="Genomic_DNA"/>
</dbReference>
<organism evidence="3 4">
    <name type="scientific">Amphibalanus amphitrite</name>
    <name type="common">Striped barnacle</name>
    <name type="synonym">Balanus amphitrite</name>
    <dbReference type="NCBI Taxonomy" id="1232801"/>
    <lineage>
        <taxon>Eukaryota</taxon>
        <taxon>Metazoa</taxon>
        <taxon>Ecdysozoa</taxon>
        <taxon>Arthropoda</taxon>
        <taxon>Crustacea</taxon>
        <taxon>Multicrustacea</taxon>
        <taxon>Cirripedia</taxon>
        <taxon>Thoracica</taxon>
        <taxon>Thoracicalcarea</taxon>
        <taxon>Balanomorpha</taxon>
        <taxon>Balanoidea</taxon>
        <taxon>Balanidae</taxon>
        <taxon>Amphibalaninae</taxon>
        <taxon>Amphibalanus</taxon>
    </lineage>
</organism>
<dbReference type="AlphaFoldDB" id="A0A6A4V4D9"/>
<keyword evidence="4" id="KW-1185">Reference proteome</keyword>
<evidence type="ECO:0000259" key="2">
    <source>
        <dbReference type="Pfam" id="PF14214"/>
    </source>
</evidence>
<reference evidence="3 4" key="1">
    <citation type="submission" date="2019-07" db="EMBL/GenBank/DDBJ databases">
        <title>Draft genome assembly of a fouling barnacle, Amphibalanus amphitrite (Darwin, 1854): The first reference genome for Thecostraca.</title>
        <authorList>
            <person name="Kim W."/>
        </authorList>
    </citation>
    <scope>NUCLEOTIDE SEQUENCE [LARGE SCALE GENOMIC DNA]</scope>
    <source>
        <strain evidence="3">SNU_AA5</strain>
        <tissue evidence="3">Soma without cirri and trophi</tissue>
    </source>
</reference>
<evidence type="ECO:0000313" key="4">
    <source>
        <dbReference type="Proteomes" id="UP000440578"/>
    </source>
</evidence>
<accession>A0A6A4V4D9</accession>
<feature type="domain" description="Helitron helicase-like" evidence="2">
    <location>
        <begin position="367"/>
        <end position="434"/>
    </location>
</feature>
<feature type="compositionally biased region" description="Basic and acidic residues" evidence="1">
    <location>
        <begin position="543"/>
        <end position="553"/>
    </location>
</feature>
<dbReference type="Pfam" id="PF14214">
    <property type="entry name" value="Helitron_like_N"/>
    <property type="match status" value="1"/>
</dbReference>
<feature type="compositionally biased region" description="Basic and acidic residues" evidence="1">
    <location>
        <begin position="584"/>
        <end position="596"/>
    </location>
</feature>
<comment type="caution">
    <text evidence="3">The sequence shown here is derived from an EMBL/GenBank/DDBJ whole genome shotgun (WGS) entry which is preliminary data.</text>
</comment>
<dbReference type="Proteomes" id="UP000440578">
    <property type="component" value="Unassembled WGS sequence"/>
</dbReference>
<gene>
    <name evidence="3" type="ORF">FJT64_013150</name>
</gene>
<feature type="compositionally biased region" description="Basic and acidic residues" evidence="1">
    <location>
        <begin position="10"/>
        <end position="91"/>
    </location>
</feature>
<dbReference type="PANTHER" id="PTHR46409">
    <property type="entry name" value="HTH PSQ-TYPE DOMAIN-CONTAINING PROTEIN"/>
    <property type="match status" value="1"/>
</dbReference>
<feature type="region of interest" description="Disordered" evidence="1">
    <location>
        <begin position="1"/>
        <end position="109"/>
    </location>
</feature>
<evidence type="ECO:0000256" key="1">
    <source>
        <dbReference type="SAM" id="MobiDB-lite"/>
    </source>
</evidence>
<sequence length="1012" mass="112875">MPRAGPPTAADRRRAAERMRRLRERRAEERRQAELERRRAQREADEEQRAADADRLRRLREDEDYHEREHQRQQQRQLDEANRERDRDRADRRRRQRRAQSPSREARHVADVLSGELVVPSNTIGDKDRVCQHCGALLWPAERPSLCCAADRAGGAATPGHGGYTPTVVIQGRLYHRLGPLRTRDGEVPKFAQTYVQDPLCEDPEAEAALRLGHVRLGANTPAATQRALRDILQRLQQLLREHNPLVQNFIMASEIPEDQVEHRRLVISADARPVGEHARRYNRPEGLQEVSVLIGEEPVHRDIVLRRRAAGDGADLATISVTGDRSYEPLYFVLLYPFGTDGWHPELAQQRPDGGGPARRVTALQYAAHRLQTRPADDDSLLRACRLLQEFCCMAFARVETQRLLFLAMNQRQIRAELYQHLVDAMAGDLEDAAAAPAAADQPAGDGAGDFQGRRAPLFISESLTTKNQQLYNQLLQVRKSSGGTKVASVFSRRGLVFCRTEKNGPNIRVPDEDALRRIIGGANSELPPRGAARAGQVADARLGRGDRRRGAPDQTFGGRRTTRNGAGSDASVAEGWRSGADGARETSAADRGDVESAQRLVEAAHRKGSTVEEHVVVLSEPGSRYVTHFTPESGRALDLLNELHSVSEQFDGDVRVLGCDGTAVNTGAKGGVCRLFELVTGNPVHWFICQLHGNELNLRHLFLSLDGATSGPRSFSGPIGKACSGDVWEREVVAFEPVPGSTPDLPPDVVQQLSTDQQLLHQLASAVQNGSVDPATARRRIGPLNHARWLTLATRLLRLYMATADPSRALRDLVQFVVCHYVPMWFYIRKNGSCDRGPQNLLRSVALLRELPQRSQTVIQPVIQRNGFWAHPEQILLAMVADEDRAVRERAVRLIRAARQHETEDSCRVFAVPAINFEATVYTELVDWNEPISQPPLLRDLDDAELLDLVDAPMVVPPYPVHTQAVERAVRTVTEACREVMGEEARHGLITAKIRHRQLLPTINSKQDLI</sequence>
<dbReference type="InterPro" id="IPR025476">
    <property type="entry name" value="Helitron_helicase-like"/>
</dbReference>
<evidence type="ECO:0000313" key="3">
    <source>
        <dbReference type="EMBL" id="KAF0288495.1"/>
    </source>
</evidence>
<dbReference type="PANTHER" id="PTHR46409:SF1">
    <property type="entry name" value="HTH PSQ-TYPE DOMAIN-CONTAINING PROTEIN"/>
    <property type="match status" value="1"/>
</dbReference>
<feature type="region of interest" description="Disordered" evidence="1">
    <location>
        <begin position="523"/>
        <end position="596"/>
    </location>
</feature>
<dbReference type="OrthoDB" id="10046327at2759"/>
<proteinExistence type="predicted"/>
<protein>
    <recommendedName>
        <fullName evidence="2">Helitron helicase-like domain-containing protein</fullName>
    </recommendedName>
</protein>
<name>A0A6A4V4D9_AMPAM</name>